<sequence length="39" mass="4428">MSTAQIRHSNAEALPVSQVRMFNLIDLINNHYSVTVPLF</sequence>
<dbReference type="EMBL" id="KP795523">
    <property type="protein sequence ID" value="AKN37137.1"/>
    <property type="molecule type" value="Genomic_DNA"/>
</dbReference>
<protein>
    <submittedName>
        <fullName evidence="1">Uncharacterized protein</fullName>
    </submittedName>
</protein>
<dbReference type="AlphaFoldDB" id="A0A0H3ZRR4"/>
<organism evidence="1">
    <name type="scientific">Vibrio genomosp. F6</name>
    <dbReference type="NCBI Taxonomy" id="723172"/>
    <lineage>
        <taxon>Bacteria</taxon>
        <taxon>Pseudomonadati</taxon>
        <taxon>Pseudomonadota</taxon>
        <taxon>Gammaproteobacteria</taxon>
        <taxon>Vibrionales</taxon>
        <taxon>Vibrionaceae</taxon>
        <taxon>Vibrio</taxon>
    </lineage>
</organism>
<accession>A0A0H3ZRR4</accession>
<reference evidence="1" key="1">
    <citation type="journal article" date="2015" name="MBio">
        <title>Eco-Evolutionary Dynamics of Episomes among Ecologically Cohesive Bacterial Populations.</title>
        <authorList>
            <person name="Xue H."/>
            <person name="Cordero O.X."/>
            <person name="Camas F.M."/>
            <person name="Trimble W."/>
            <person name="Meyer F."/>
            <person name="Guglielmini J."/>
            <person name="Rocha E.P."/>
            <person name="Polz M.F."/>
        </authorList>
    </citation>
    <scope>NUCLEOTIDE SEQUENCE</scope>
    <source>
        <strain evidence="1">FF_146</strain>
    </source>
</reference>
<proteinExistence type="predicted"/>
<name>A0A0H3ZRR4_9VIBR</name>
<evidence type="ECO:0000313" key="1">
    <source>
        <dbReference type="EMBL" id="AKN37137.1"/>
    </source>
</evidence>